<keyword evidence="9" id="KW-0282">Flagellum</keyword>
<protein>
    <recommendedName>
        <fullName evidence="3 6">Flagellar basal-body rod protein FlgC</fullName>
    </recommendedName>
</protein>
<dbReference type="Pfam" id="PF00460">
    <property type="entry name" value="Flg_bb_rod"/>
    <property type="match status" value="1"/>
</dbReference>
<keyword evidence="9" id="KW-0966">Cell projection</keyword>
<comment type="similarity">
    <text evidence="2">Belongs to the flagella basal body rod proteins family.</text>
</comment>
<reference evidence="9" key="1">
    <citation type="submission" date="2021-03" db="EMBL/GenBank/DDBJ databases">
        <title>Proteiniclasticum marinus sp. nov., isolated from tidal flat sediment.</title>
        <authorList>
            <person name="Namirimu T."/>
            <person name="Yang J.-A."/>
            <person name="Yang S.-H."/>
            <person name="Kim Y.-J."/>
            <person name="Kwon K.K."/>
        </authorList>
    </citation>
    <scope>NUCLEOTIDE SEQUENCE</scope>
    <source>
        <strain evidence="9">SCR006</strain>
    </source>
</reference>
<accession>A0A939H710</accession>
<evidence type="ECO:0000256" key="5">
    <source>
        <dbReference type="ARBA" id="ARBA00025933"/>
    </source>
</evidence>
<evidence type="ECO:0000256" key="3">
    <source>
        <dbReference type="ARBA" id="ARBA00017941"/>
    </source>
</evidence>
<dbReference type="InterPro" id="IPR006299">
    <property type="entry name" value="FlgC"/>
</dbReference>
<dbReference type="InterPro" id="IPR010930">
    <property type="entry name" value="Flg_bb/hook_C_dom"/>
</dbReference>
<name>A0A939H710_9CLOT</name>
<dbReference type="AlphaFoldDB" id="A0A939H710"/>
<keyword evidence="9" id="KW-0969">Cilium</keyword>
<dbReference type="GO" id="GO:0071978">
    <property type="term" value="P:bacterial-type flagellum-dependent swarming motility"/>
    <property type="evidence" value="ECO:0007669"/>
    <property type="project" value="TreeGrafter"/>
</dbReference>
<dbReference type="PANTHER" id="PTHR30435">
    <property type="entry name" value="FLAGELLAR PROTEIN"/>
    <property type="match status" value="1"/>
</dbReference>
<sequence>MMSVFNSMKINASGLTLERLKLDTISSNIANVNTTRTAEGGPYYRKEVIFEEMVERAQSRLTGQFEKRTAGVKVTEVYEDQENLRRVFDPEHVDADEEGYVLMPNVNLLDEMVRLIEAQRSYEANATALKASKAMLNKALDISKG</sequence>
<dbReference type="GO" id="GO:0030694">
    <property type="term" value="C:bacterial-type flagellum basal body, rod"/>
    <property type="evidence" value="ECO:0007669"/>
    <property type="project" value="UniProtKB-UniRule"/>
</dbReference>
<dbReference type="PANTHER" id="PTHR30435:SF2">
    <property type="entry name" value="FLAGELLAR BASAL-BODY ROD PROTEIN FLGC"/>
    <property type="match status" value="1"/>
</dbReference>
<evidence type="ECO:0000313" key="10">
    <source>
        <dbReference type="Proteomes" id="UP000664218"/>
    </source>
</evidence>
<gene>
    <name evidence="9" type="primary">flgC</name>
    <name evidence="9" type="ORF">J3A84_09985</name>
</gene>
<keyword evidence="10" id="KW-1185">Reference proteome</keyword>
<dbReference type="InterPro" id="IPR019776">
    <property type="entry name" value="Flagellar_basal_body_rod_CS"/>
</dbReference>
<evidence type="ECO:0000256" key="1">
    <source>
        <dbReference type="ARBA" id="ARBA00004117"/>
    </source>
</evidence>
<proteinExistence type="inferred from homology"/>
<dbReference type="InterPro" id="IPR001444">
    <property type="entry name" value="Flag_bb_rod_N"/>
</dbReference>
<feature type="domain" description="Flagellar basal-body/hook protein C-terminal" evidence="8">
    <location>
        <begin position="98"/>
        <end position="141"/>
    </location>
</feature>
<evidence type="ECO:0000313" key="9">
    <source>
        <dbReference type="EMBL" id="MBO1265359.1"/>
    </source>
</evidence>
<comment type="caution">
    <text evidence="9">The sequence shown here is derived from an EMBL/GenBank/DDBJ whole genome shotgun (WGS) entry which is preliminary data.</text>
</comment>
<evidence type="ECO:0000256" key="2">
    <source>
        <dbReference type="ARBA" id="ARBA00009677"/>
    </source>
</evidence>
<evidence type="ECO:0000259" key="7">
    <source>
        <dbReference type="Pfam" id="PF00460"/>
    </source>
</evidence>
<dbReference type="Proteomes" id="UP000664218">
    <property type="component" value="Unassembled WGS sequence"/>
</dbReference>
<evidence type="ECO:0000256" key="6">
    <source>
        <dbReference type="RuleBase" id="RU362062"/>
    </source>
</evidence>
<comment type="subunit">
    <text evidence="5 6">The basal body constitutes a major portion of the flagellar organelle and consists of four rings (L,P,S, and M) mounted on a central rod. The rod consists of about 26 subunits of FlgG in the distal portion, and FlgB, FlgC and FlgF are thought to build up the proximal portion of the rod with about 6 subunits each.</text>
</comment>
<dbReference type="Pfam" id="PF06429">
    <property type="entry name" value="Flg_bbr_C"/>
    <property type="match status" value="1"/>
</dbReference>
<dbReference type="PROSITE" id="PS00588">
    <property type="entry name" value="FLAGELLA_BB_ROD"/>
    <property type="match status" value="1"/>
</dbReference>
<dbReference type="NCBIfam" id="TIGR01395">
    <property type="entry name" value="FlgC"/>
    <property type="match status" value="1"/>
</dbReference>
<comment type="subcellular location">
    <subcellularLocation>
        <location evidence="1 6">Bacterial flagellum basal body</location>
    </subcellularLocation>
</comment>
<evidence type="ECO:0000256" key="4">
    <source>
        <dbReference type="ARBA" id="ARBA00023143"/>
    </source>
</evidence>
<dbReference type="EMBL" id="JAFNJU010000007">
    <property type="protein sequence ID" value="MBO1265359.1"/>
    <property type="molecule type" value="Genomic_DNA"/>
</dbReference>
<keyword evidence="4 6" id="KW-0975">Bacterial flagellum</keyword>
<evidence type="ECO:0000259" key="8">
    <source>
        <dbReference type="Pfam" id="PF06429"/>
    </source>
</evidence>
<organism evidence="9 10">
    <name type="scientific">Proteiniclasticum aestuarii</name>
    <dbReference type="NCBI Taxonomy" id="2817862"/>
    <lineage>
        <taxon>Bacteria</taxon>
        <taxon>Bacillati</taxon>
        <taxon>Bacillota</taxon>
        <taxon>Clostridia</taxon>
        <taxon>Eubacteriales</taxon>
        <taxon>Clostridiaceae</taxon>
        <taxon>Proteiniclasticum</taxon>
    </lineage>
</organism>
<feature type="domain" description="Flagellar basal body rod protein N-terminal" evidence="7">
    <location>
        <begin position="10"/>
        <end position="36"/>
    </location>
</feature>